<feature type="chain" id="PRO_5017428024" evidence="2">
    <location>
        <begin position="21"/>
        <end position="440"/>
    </location>
</feature>
<dbReference type="EMBL" id="NKHU02000042">
    <property type="protein sequence ID" value="RHZ61805.1"/>
    <property type="molecule type" value="Genomic_DNA"/>
</dbReference>
<dbReference type="Proteomes" id="UP000215305">
    <property type="component" value="Unassembled WGS sequence"/>
</dbReference>
<evidence type="ECO:0000313" key="4">
    <source>
        <dbReference type="Proteomes" id="UP000215305"/>
    </source>
</evidence>
<dbReference type="VEuPathDB" id="FungiDB:CDV56_106465"/>
<evidence type="ECO:0000256" key="2">
    <source>
        <dbReference type="SAM" id="SignalP"/>
    </source>
</evidence>
<evidence type="ECO:0000256" key="1">
    <source>
        <dbReference type="SAM" id="MobiDB-lite"/>
    </source>
</evidence>
<dbReference type="OrthoDB" id="4424523at2759"/>
<comment type="caution">
    <text evidence="3">The sequence shown here is derived from an EMBL/GenBank/DDBJ whole genome shotgun (WGS) entry which is preliminary data.</text>
</comment>
<sequence>MKITALAATLILALAPSVSAWRVYFYQLQNEQGPSITNAGPGNPGYRCFSNVDPLNQKISSMRYYSDNPEGTTRCCIRLYDSPNCGNYFGYEFCHNQFVNFNEIGYDNDMYDGAIAVNIDTTPLALDEATRTLYNRAITDPSSLTDAERKIVTHRPPAEEEDALCQSACGQTMTEFITKAIRNGDAFTYNEAHLLTANQAGRLLAERARLSAADRDVTHRAAAAATAEEMKAARASAQAVQHRWHMAQNAAAEALSDDDIRNIRYAMRIPWQEHVLSFPEATVCGLVLLYVDGPEWPVFKAQIETAIYHGLHYKAQLMNEAAITKFTLHWVAVVEPNSASFLRASDRIVSSMWTRSLCDEARSYVWLYEPEETAEPLKVHIKHIAPTLFARLTQRDLSDEAKRRPYRHTSELRMLHQAARHSRNAEGDPDGIWPPPARYM</sequence>
<proteinExistence type="predicted"/>
<dbReference type="AlphaFoldDB" id="A0A397HFC0"/>
<feature type="region of interest" description="Disordered" evidence="1">
    <location>
        <begin position="417"/>
        <end position="440"/>
    </location>
</feature>
<gene>
    <name evidence="3" type="ORF">CDV56_106465</name>
</gene>
<organism evidence="3 4">
    <name type="scientific">Aspergillus thermomutatus</name>
    <name type="common">Neosartorya pseudofischeri</name>
    <dbReference type="NCBI Taxonomy" id="41047"/>
    <lineage>
        <taxon>Eukaryota</taxon>
        <taxon>Fungi</taxon>
        <taxon>Dikarya</taxon>
        <taxon>Ascomycota</taxon>
        <taxon>Pezizomycotina</taxon>
        <taxon>Eurotiomycetes</taxon>
        <taxon>Eurotiomycetidae</taxon>
        <taxon>Eurotiales</taxon>
        <taxon>Aspergillaceae</taxon>
        <taxon>Aspergillus</taxon>
        <taxon>Aspergillus subgen. Fumigati</taxon>
    </lineage>
</organism>
<feature type="signal peptide" evidence="2">
    <location>
        <begin position="1"/>
        <end position="20"/>
    </location>
</feature>
<keyword evidence="2" id="KW-0732">Signal</keyword>
<protein>
    <submittedName>
        <fullName evidence="3">Uncharacterized protein</fullName>
    </submittedName>
</protein>
<dbReference type="GeneID" id="38128439"/>
<dbReference type="RefSeq" id="XP_026616506.1">
    <property type="nucleotide sequence ID" value="XM_026760084.1"/>
</dbReference>
<accession>A0A397HFC0</accession>
<keyword evidence="4" id="KW-1185">Reference proteome</keyword>
<reference evidence="3" key="1">
    <citation type="submission" date="2018-08" db="EMBL/GenBank/DDBJ databases">
        <title>Draft genome sequence of azole-resistant Aspergillus thermomutatus (Neosartorya pseudofischeri) strain HMR AF 39, isolated from a human nasal aspirate.</title>
        <authorList>
            <person name="Parent-Michaud M."/>
            <person name="Dufresne P.J."/>
            <person name="Fournier E."/>
            <person name="Martineau C."/>
            <person name="Moreira S."/>
            <person name="Perkins V."/>
            <person name="De Repentigny L."/>
            <person name="Dufresne S.F."/>
        </authorList>
    </citation>
    <scope>NUCLEOTIDE SEQUENCE [LARGE SCALE GENOMIC DNA]</scope>
    <source>
        <strain evidence="3">HMR AF 39</strain>
    </source>
</reference>
<name>A0A397HFC0_ASPTH</name>
<evidence type="ECO:0000313" key="3">
    <source>
        <dbReference type="EMBL" id="RHZ61805.1"/>
    </source>
</evidence>
<dbReference type="STRING" id="41047.A0A397HFC0"/>